<dbReference type="PANTHER" id="PTHR42781:SF9">
    <property type="entry name" value="AMINO ACID ABC TRANSPORTER, ATP-BINDING PROTEIN-RELATED"/>
    <property type="match status" value="1"/>
</dbReference>
<dbReference type="AlphaFoldDB" id="A0A412G579"/>
<evidence type="ECO:0000313" key="7">
    <source>
        <dbReference type="Proteomes" id="UP000284178"/>
    </source>
</evidence>
<accession>A0A412G579</accession>
<sequence length="220" mass="24103">MSCIAENCAKTFGAAPVFEKVSLRVDPGEIVCLMGPSGAGKTTLLRCLCGLELPEKGTISLSGTVLCQDGRWQSPVQYRQKIGLVFQNWNLFPHWTVLQNLIKAPVHQKRMSAAEAEKKARRLLEQLNLAEKADAYPNALSGGQKQRAAIARACMLAPEILCFDEPTSALDEQSALEVTRIIQSLANQDGLGILVVTHDEQFARRTGTRLVRLSELQSNS</sequence>
<dbReference type="PANTHER" id="PTHR42781">
    <property type="entry name" value="SPERMIDINE/PUTRESCINE IMPORT ATP-BINDING PROTEIN POTA"/>
    <property type="match status" value="1"/>
</dbReference>
<protein>
    <submittedName>
        <fullName evidence="6">Amino acid ABC transporter ATP-binding protein</fullName>
    </submittedName>
</protein>
<keyword evidence="7" id="KW-1185">Reference proteome</keyword>
<dbReference type="InterPro" id="IPR003593">
    <property type="entry name" value="AAA+_ATPase"/>
</dbReference>
<dbReference type="RefSeq" id="WP_006058807.1">
    <property type="nucleotide sequence ID" value="NZ_CABJCV010000002.1"/>
</dbReference>
<name>A0A412G579_9FIRM</name>
<dbReference type="GeneID" id="83014219"/>
<comment type="caution">
    <text evidence="6">The sequence shown here is derived from an EMBL/GenBank/DDBJ whole genome shotgun (WGS) entry which is preliminary data.</text>
</comment>
<keyword evidence="3 6" id="KW-0067">ATP-binding</keyword>
<dbReference type="GO" id="GO:0005524">
    <property type="term" value="F:ATP binding"/>
    <property type="evidence" value="ECO:0007669"/>
    <property type="project" value="UniProtKB-KW"/>
</dbReference>
<dbReference type="SMART" id="SM00382">
    <property type="entry name" value="AAA"/>
    <property type="match status" value="1"/>
</dbReference>
<dbReference type="Proteomes" id="UP000284178">
    <property type="component" value="Unassembled WGS sequence"/>
</dbReference>
<dbReference type="Gene3D" id="3.40.50.300">
    <property type="entry name" value="P-loop containing nucleotide triphosphate hydrolases"/>
    <property type="match status" value="1"/>
</dbReference>
<dbReference type="SUPFAM" id="SSF52540">
    <property type="entry name" value="P-loop containing nucleoside triphosphate hydrolases"/>
    <property type="match status" value="1"/>
</dbReference>
<dbReference type="EMBL" id="QRUP01000002">
    <property type="protein sequence ID" value="RGR76185.1"/>
    <property type="molecule type" value="Genomic_DNA"/>
</dbReference>
<gene>
    <name evidence="6" type="ORF">DWY25_02190</name>
</gene>
<dbReference type="PROSITE" id="PS50893">
    <property type="entry name" value="ABC_TRANSPORTER_2"/>
    <property type="match status" value="1"/>
</dbReference>
<keyword evidence="4" id="KW-0175">Coiled coil</keyword>
<reference evidence="6 7" key="1">
    <citation type="submission" date="2018-08" db="EMBL/GenBank/DDBJ databases">
        <title>A genome reference for cultivated species of the human gut microbiota.</title>
        <authorList>
            <person name="Zou Y."/>
            <person name="Xue W."/>
            <person name="Luo G."/>
        </authorList>
    </citation>
    <scope>NUCLEOTIDE SEQUENCE [LARGE SCALE GENOMIC DNA]</scope>
    <source>
        <strain evidence="6 7">AF24-29</strain>
    </source>
</reference>
<keyword evidence="1" id="KW-0813">Transport</keyword>
<evidence type="ECO:0000256" key="2">
    <source>
        <dbReference type="ARBA" id="ARBA00022741"/>
    </source>
</evidence>
<dbReference type="GO" id="GO:0016887">
    <property type="term" value="F:ATP hydrolysis activity"/>
    <property type="evidence" value="ECO:0007669"/>
    <property type="project" value="InterPro"/>
</dbReference>
<evidence type="ECO:0000259" key="5">
    <source>
        <dbReference type="PROSITE" id="PS50893"/>
    </source>
</evidence>
<keyword evidence="2" id="KW-0547">Nucleotide-binding</keyword>
<feature type="coiled-coil region" evidence="4">
    <location>
        <begin position="106"/>
        <end position="133"/>
    </location>
</feature>
<feature type="domain" description="ABC transporter" evidence="5">
    <location>
        <begin position="3"/>
        <end position="220"/>
    </location>
</feature>
<evidence type="ECO:0000256" key="3">
    <source>
        <dbReference type="ARBA" id="ARBA00022840"/>
    </source>
</evidence>
<dbReference type="InterPro" id="IPR027417">
    <property type="entry name" value="P-loop_NTPase"/>
</dbReference>
<evidence type="ECO:0000256" key="1">
    <source>
        <dbReference type="ARBA" id="ARBA00022448"/>
    </source>
</evidence>
<dbReference type="Pfam" id="PF00005">
    <property type="entry name" value="ABC_tran"/>
    <property type="match status" value="1"/>
</dbReference>
<proteinExistence type="predicted"/>
<evidence type="ECO:0000313" key="6">
    <source>
        <dbReference type="EMBL" id="RGR76185.1"/>
    </source>
</evidence>
<dbReference type="InterPro" id="IPR003439">
    <property type="entry name" value="ABC_transporter-like_ATP-bd"/>
</dbReference>
<organism evidence="6 7">
    <name type="scientific">Holdemania filiformis</name>
    <dbReference type="NCBI Taxonomy" id="61171"/>
    <lineage>
        <taxon>Bacteria</taxon>
        <taxon>Bacillati</taxon>
        <taxon>Bacillota</taxon>
        <taxon>Erysipelotrichia</taxon>
        <taxon>Erysipelotrichales</taxon>
        <taxon>Erysipelotrichaceae</taxon>
        <taxon>Holdemania</taxon>
    </lineage>
</organism>
<evidence type="ECO:0000256" key="4">
    <source>
        <dbReference type="SAM" id="Coils"/>
    </source>
</evidence>
<dbReference type="InterPro" id="IPR050093">
    <property type="entry name" value="ABC_SmlMolc_Importer"/>
</dbReference>